<name>A0A4P6XNM3_9ASCO</name>
<keyword evidence="2" id="KW-0808">Transferase</keyword>
<keyword evidence="2" id="KW-0418">Kinase</keyword>
<dbReference type="GO" id="GO:0016301">
    <property type="term" value="F:kinase activity"/>
    <property type="evidence" value="ECO:0007669"/>
    <property type="project" value="UniProtKB-KW"/>
</dbReference>
<proteinExistence type="predicted"/>
<reference evidence="3" key="1">
    <citation type="submission" date="2019-03" db="EMBL/GenBank/DDBJ databases">
        <title>Snf2 controls pulcherriminic acid biosynthesis and connects pigmentation and antifungal activity of the yeast Metschnikowia pulcherrima.</title>
        <authorList>
            <person name="Gore-Lloyd D."/>
            <person name="Sumann I."/>
            <person name="Brachmann A.O."/>
            <person name="Schneeberger K."/>
            <person name="Ortiz-Merino R.A."/>
            <person name="Moreno-Beltran M."/>
            <person name="Schlaefli M."/>
            <person name="Kirner P."/>
            <person name="Santos Kron A."/>
            <person name="Wolfe K.H."/>
            <person name="Piel J."/>
            <person name="Ahrens C.H."/>
            <person name="Henk D."/>
            <person name="Freimoser F.M."/>
        </authorList>
    </citation>
    <scope>NUCLEOTIDE SEQUENCE [LARGE SCALE GENOMIC DNA]</scope>
    <source>
        <strain evidence="3">APC 1.2</strain>
    </source>
</reference>
<gene>
    <name evidence="2" type="primary">MPUL0C09210</name>
    <name evidence="2" type="ORF">METSCH_C09210</name>
</gene>
<dbReference type="GO" id="GO:0005524">
    <property type="term" value="F:ATP binding"/>
    <property type="evidence" value="ECO:0007669"/>
    <property type="project" value="InterPro"/>
</dbReference>
<dbReference type="Pfam" id="PF00485">
    <property type="entry name" value="PRK"/>
    <property type="match status" value="1"/>
</dbReference>
<dbReference type="PANTHER" id="PTHR10285">
    <property type="entry name" value="URIDINE KINASE"/>
    <property type="match status" value="1"/>
</dbReference>
<dbReference type="SUPFAM" id="SSF52540">
    <property type="entry name" value="P-loop containing nucleoside triphosphate hydrolases"/>
    <property type="match status" value="1"/>
</dbReference>
<organism evidence="2 3">
    <name type="scientific">Metschnikowia aff. pulcherrima</name>
    <dbReference type="NCBI Taxonomy" id="2163413"/>
    <lineage>
        <taxon>Eukaryota</taxon>
        <taxon>Fungi</taxon>
        <taxon>Dikarya</taxon>
        <taxon>Ascomycota</taxon>
        <taxon>Saccharomycotina</taxon>
        <taxon>Pichiomycetes</taxon>
        <taxon>Metschnikowiaceae</taxon>
        <taxon>Metschnikowia</taxon>
    </lineage>
</organism>
<dbReference type="Proteomes" id="UP000292447">
    <property type="component" value="Chromosome III"/>
</dbReference>
<dbReference type="Gene3D" id="3.40.50.300">
    <property type="entry name" value="P-loop containing nucleotide triphosphate hydrolases"/>
    <property type="match status" value="3"/>
</dbReference>
<evidence type="ECO:0000313" key="3">
    <source>
        <dbReference type="Proteomes" id="UP000292447"/>
    </source>
</evidence>
<dbReference type="EMBL" id="CP034458">
    <property type="protein sequence ID" value="QBM88940.1"/>
    <property type="molecule type" value="Genomic_DNA"/>
</dbReference>
<dbReference type="STRING" id="2163413.A0A4P6XNM3"/>
<sequence length="216" mass="24081">MPTHINKVEDLTDLVCSDLARKSRLLISVAGVPGAGKSTLVEKVIDDLQKKGIVAKALPQDGFHYYRKELEQFDDPQEAFRRRGAPFTFNAGACIDTVRRLRSGVTVAAPLFDHSKKDPQEGDIVIVPEVQVVFIEGNYVGLKDEPWCTLADMTDSLWMIQEDSATVRERLIQRHLKSGVSSSLQEAIERCDGLDWQNALYVMEHTMAPNVVITIG</sequence>
<dbReference type="AlphaFoldDB" id="A0A4P6XNM3"/>
<evidence type="ECO:0000313" key="2">
    <source>
        <dbReference type="EMBL" id="QBM88940.1"/>
    </source>
</evidence>
<keyword evidence="3" id="KW-1185">Reference proteome</keyword>
<evidence type="ECO:0000259" key="1">
    <source>
        <dbReference type="Pfam" id="PF00485"/>
    </source>
</evidence>
<feature type="domain" description="Phosphoribulokinase/uridine kinase" evidence="1">
    <location>
        <begin position="26"/>
        <end position="153"/>
    </location>
</feature>
<accession>A0A4P6XNM3</accession>
<dbReference type="InterPro" id="IPR027417">
    <property type="entry name" value="P-loop_NTPase"/>
</dbReference>
<dbReference type="InterPro" id="IPR006083">
    <property type="entry name" value="PRK/URK"/>
</dbReference>
<protein>
    <submittedName>
        <fullName evidence="2">Phosphoribulokinase / Uridine kinase family protein</fullName>
    </submittedName>
</protein>